<dbReference type="Proteomes" id="UP001302367">
    <property type="component" value="Chromosome 8"/>
</dbReference>
<gene>
    <name evidence="1" type="ORF">RHO25_012153</name>
</gene>
<name>A0ABZ0P6I7_CERBT</name>
<evidence type="ECO:0000313" key="2">
    <source>
        <dbReference type="Proteomes" id="UP001302367"/>
    </source>
</evidence>
<reference evidence="1 2" key="1">
    <citation type="submission" date="2023-09" db="EMBL/GenBank/DDBJ databases">
        <title>Complete-Gapless Cercospora beticola genome.</title>
        <authorList>
            <person name="Wyatt N.A."/>
            <person name="Spanner R.E."/>
            <person name="Bolton M.D."/>
        </authorList>
    </citation>
    <scope>NUCLEOTIDE SEQUENCE [LARGE SCALE GENOMIC DNA]</scope>
    <source>
        <strain evidence="1">Cb09-40</strain>
    </source>
</reference>
<proteinExistence type="predicted"/>
<dbReference type="RefSeq" id="XP_065459563.1">
    <property type="nucleotide sequence ID" value="XM_065603491.1"/>
</dbReference>
<sequence length="241" mass="27653">MINPASPHTETLVVLDFNCELDLENYPAWNKTLQQFFEHGACQGLMWSKVIDRPLQAVMHISWHLDTDPARTELTNGTWIELAPFLQDMPRSQDIKLGIRYFFTTPSLFHELVLITGDPDLVTPECLQSVDWLLERTMPQISGTQSEFLLSCVRGITAPEDSGATRTIATLWAWPSLQRREQFIDPEQDSLGGGTQYHDLFGLTMRRLEGCGATVTKYLLHLQQWRPKKKPEKRQRKCVVL</sequence>
<dbReference type="EMBL" id="CP134191">
    <property type="protein sequence ID" value="WPB07492.1"/>
    <property type="molecule type" value="Genomic_DNA"/>
</dbReference>
<protein>
    <submittedName>
        <fullName evidence="1">Uncharacterized protein</fullName>
    </submittedName>
</protein>
<keyword evidence="2" id="KW-1185">Reference proteome</keyword>
<organism evidence="1 2">
    <name type="scientific">Cercospora beticola</name>
    <name type="common">Sugarbeet leaf spot fungus</name>
    <dbReference type="NCBI Taxonomy" id="122368"/>
    <lineage>
        <taxon>Eukaryota</taxon>
        <taxon>Fungi</taxon>
        <taxon>Dikarya</taxon>
        <taxon>Ascomycota</taxon>
        <taxon>Pezizomycotina</taxon>
        <taxon>Dothideomycetes</taxon>
        <taxon>Dothideomycetidae</taxon>
        <taxon>Mycosphaerellales</taxon>
        <taxon>Mycosphaerellaceae</taxon>
        <taxon>Cercospora</taxon>
    </lineage>
</organism>
<accession>A0ABZ0P6I7</accession>
<evidence type="ECO:0000313" key="1">
    <source>
        <dbReference type="EMBL" id="WPB07492.1"/>
    </source>
</evidence>
<dbReference type="GeneID" id="90644804"/>